<comment type="caution">
    <text evidence="8">The sequence shown here is derived from an EMBL/GenBank/DDBJ whole genome shotgun (WGS) entry which is preliminary data.</text>
</comment>
<feature type="transmembrane region" description="Helical" evidence="6">
    <location>
        <begin position="509"/>
        <end position="531"/>
    </location>
</feature>
<dbReference type="STRING" id="5098.A0A507R3J6"/>
<dbReference type="InterPro" id="IPR011701">
    <property type="entry name" value="MFS"/>
</dbReference>
<keyword evidence="9" id="KW-1185">Reference proteome</keyword>
<feature type="transmembrane region" description="Helical" evidence="6">
    <location>
        <begin position="321"/>
        <end position="338"/>
    </location>
</feature>
<dbReference type="PANTHER" id="PTHR23502:SF50">
    <property type="entry name" value="TRANSPORTER, PUTATIVE (AFU_ORTHOLOGUE AFUA_5G00430)-RELATED"/>
    <property type="match status" value="1"/>
</dbReference>
<evidence type="ECO:0000256" key="3">
    <source>
        <dbReference type="ARBA" id="ARBA00022989"/>
    </source>
</evidence>
<evidence type="ECO:0000256" key="2">
    <source>
        <dbReference type="ARBA" id="ARBA00022692"/>
    </source>
</evidence>
<feature type="transmembrane region" description="Helical" evidence="6">
    <location>
        <begin position="415"/>
        <end position="436"/>
    </location>
</feature>
<feature type="compositionally biased region" description="Basic and acidic residues" evidence="5">
    <location>
        <begin position="259"/>
        <end position="275"/>
    </location>
</feature>
<dbReference type="PROSITE" id="PS50850">
    <property type="entry name" value="MFS"/>
    <property type="match status" value="1"/>
</dbReference>
<keyword evidence="4 6" id="KW-0472">Membrane</keyword>
<feature type="transmembrane region" description="Helical" evidence="6">
    <location>
        <begin position="478"/>
        <end position="497"/>
    </location>
</feature>
<feature type="transmembrane region" description="Helical" evidence="6">
    <location>
        <begin position="374"/>
        <end position="394"/>
    </location>
</feature>
<sequence>MAASSRPASASQEEFTPPGTFLLVKESEHDGIVSAERVVVLDPVPSADPNEPLNWSIKRKAVNLTLALTVTCLIFTALSVQVLFWQYMVVDMPVNYNQLNWAVSANNAGLAVGCMFFVPMARKYGRRPTYLISTALMLATSFWSAEMKSVWELYVTNVIQGLAGATNEAIVQITISDLFFVHQRGTMNGLYMTMMMTGSFLTPMAAGTQATNQSWRWSYRTMGIINAIVLLLFIFFYEETKYIPVIDGINTAPSNADTFDDRPRNDTKKATKDSTTELSGQPPAKFQPTTEQRELDLSIPMNPLKKRFALFTPSPVPVWPFVYRPFIILLMFPAVLFTGMQYACGVAWLTIMVSIQSMVYAYPPYNMSAEKIGFLGVAPFIGSLVGVVYGGYFGDRSILYYARKNRGYYEPEMRLYNLHIPALCQAGGLIMFGACTDRGLHWIWPTIGTGIFAFGLGSISDAALTLVIDSYREITGDAFTGIVFLRNAVSVGVPFGITPWMERDGLTNMFIICGFISLAVSCTYIPLAIYGKRVRTKLASRYYGMWVG</sequence>
<name>A0A507R3J6_MONPU</name>
<dbReference type="GO" id="GO:0022857">
    <property type="term" value="F:transmembrane transporter activity"/>
    <property type="evidence" value="ECO:0007669"/>
    <property type="project" value="InterPro"/>
</dbReference>
<feature type="transmembrane region" description="Helical" evidence="6">
    <location>
        <begin position="219"/>
        <end position="237"/>
    </location>
</feature>
<dbReference type="InterPro" id="IPR036259">
    <property type="entry name" value="MFS_trans_sf"/>
</dbReference>
<comment type="subcellular location">
    <subcellularLocation>
        <location evidence="1">Membrane</location>
        <topology evidence="1">Multi-pass membrane protein</topology>
    </subcellularLocation>
</comment>
<evidence type="ECO:0000256" key="6">
    <source>
        <dbReference type="SAM" id="Phobius"/>
    </source>
</evidence>
<dbReference type="SUPFAM" id="SSF103473">
    <property type="entry name" value="MFS general substrate transporter"/>
    <property type="match status" value="1"/>
</dbReference>
<dbReference type="AlphaFoldDB" id="A0A507R3J6"/>
<evidence type="ECO:0000256" key="4">
    <source>
        <dbReference type="ARBA" id="ARBA00023136"/>
    </source>
</evidence>
<feature type="domain" description="Major facilitator superfamily (MFS) profile" evidence="7">
    <location>
        <begin position="60"/>
        <end position="548"/>
    </location>
</feature>
<feature type="transmembrane region" description="Helical" evidence="6">
    <location>
        <begin position="64"/>
        <end position="87"/>
    </location>
</feature>
<feature type="transmembrane region" description="Helical" evidence="6">
    <location>
        <begin position="99"/>
        <end position="121"/>
    </location>
</feature>
<feature type="region of interest" description="Disordered" evidence="5">
    <location>
        <begin position="254"/>
        <end position="291"/>
    </location>
</feature>
<feature type="transmembrane region" description="Helical" evidence="6">
    <location>
        <begin position="442"/>
        <end position="466"/>
    </location>
</feature>
<evidence type="ECO:0000313" key="8">
    <source>
        <dbReference type="EMBL" id="TQB75459.1"/>
    </source>
</evidence>
<feature type="transmembrane region" description="Helical" evidence="6">
    <location>
        <begin position="345"/>
        <end position="362"/>
    </location>
</feature>
<proteinExistence type="predicted"/>
<feature type="transmembrane region" description="Helical" evidence="6">
    <location>
        <begin position="189"/>
        <end position="207"/>
    </location>
</feature>
<reference evidence="8 9" key="1">
    <citation type="submission" date="2019-06" db="EMBL/GenBank/DDBJ databases">
        <title>Wine fermentation using esterase from Monascus purpureus.</title>
        <authorList>
            <person name="Geng C."/>
            <person name="Zhang Y."/>
        </authorList>
    </citation>
    <scope>NUCLEOTIDE SEQUENCE [LARGE SCALE GENOMIC DNA]</scope>
    <source>
        <strain evidence="8">HQ1</strain>
    </source>
</reference>
<dbReference type="PANTHER" id="PTHR23502">
    <property type="entry name" value="MAJOR FACILITATOR SUPERFAMILY"/>
    <property type="match status" value="1"/>
</dbReference>
<evidence type="ECO:0000256" key="1">
    <source>
        <dbReference type="ARBA" id="ARBA00004141"/>
    </source>
</evidence>
<keyword evidence="2 6" id="KW-0812">Transmembrane</keyword>
<dbReference type="EMBL" id="VIFY01000019">
    <property type="protein sequence ID" value="TQB75459.1"/>
    <property type="molecule type" value="Genomic_DNA"/>
</dbReference>
<evidence type="ECO:0000313" key="9">
    <source>
        <dbReference type="Proteomes" id="UP000319663"/>
    </source>
</evidence>
<dbReference type="GO" id="GO:0005886">
    <property type="term" value="C:plasma membrane"/>
    <property type="evidence" value="ECO:0007669"/>
    <property type="project" value="TreeGrafter"/>
</dbReference>
<evidence type="ECO:0000256" key="5">
    <source>
        <dbReference type="SAM" id="MobiDB-lite"/>
    </source>
</evidence>
<dbReference type="Gene3D" id="1.20.1250.20">
    <property type="entry name" value="MFS general substrate transporter like domains"/>
    <property type="match status" value="1"/>
</dbReference>
<protein>
    <recommendedName>
        <fullName evidence="7">Major facilitator superfamily (MFS) profile domain-containing protein</fullName>
    </recommendedName>
</protein>
<gene>
    <name evidence="8" type="ORF">MPDQ_002752</name>
</gene>
<feature type="transmembrane region" description="Helical" evidence="6">
    <location>
        <begin position="128"/>
        <end position="145"/>
    </location>
</feature>
<keyword evidence="3 6" id="KW-1133">Transmembrane helix</keyword>
<accession>A0A507R3J6</accession>
<evidence type="ECO:0000259" key="7">
    <source>
        <dbReference type="PROSITE" id="PS50850"/>
    </source>
</evidence>
<dbReference type="Pfam" id="PF07690">
    <property type="entry name" value="MFS_1"/>
    <property type="match status" value="1"/>
</dbReference>
<dbReference type="InterPro" id="IPR020846">
    <property type="entry name" value="MFS_dom"/>
</dbReference>
<organism evidence="8 9">
    <name type="scientific">Monascus purpureus</name>
    <name type="common">Red mold</name>
    <name type="synonym">Monascus anka</name>
    <dbReference type="NCBI Taxonomy" id="5098"/>
    <lineage>
        <taxon>Eukaryota</taxon>
        <taxon>Fungi</taxon>
        <taxon>Dikarya</taxon>
        <taxon>Ascomycota</taxon>
        <taxon>Pezizomycotina</taxon>
        <taxon>Eurotiomycetes</taxon>
        <taxon>Eurotiomycetidae</taxon>
        <taxon>Eurotiales</taxon>
        <taxon>Aspergillaceae</taxon>
        <taxon>Monascus</taxon>
    </lineage>
</organism>
<dbReference type="Proteomes" id="UP000319663">
    <property type="component" value="Unassembled WGS sequence"/>
</dbReference>